<keyword evidence="2" id="KW-1185">Reference proteome</keyword>
<gene>
    <name evidence="1" type="ORF">ACHHYP_20220</name>
</gene>
<evidence type="ECO:0000313" key="1">
    <source>
        <dbReference type="EMBL" id="OQR99616.1"/>
    </source>
</evidence>
<dbReference type="EMBL" id="JNBR01000051">
    <property type="protein sequence ID" value="OQR99616.1"/>
    <property type="molecule type" value="Genomic_DNA"/>
</dbReference>
<evidence type="ECO:0008006" key="3">
    <source>
        <dbReference type="Google" id="ProtNLM"/>
    </source>
</evidence>
<dbReference type="AlphaFoldDB" id="A0A1V9ZNR3"/>
<reference evidence="1 2" key="1">
    <citation type="journal article" date="2014" name="Genome Biol. Evol.">
        <title>The secreted proteins of Achlya hypogyna and Thraustotheca clavata identify the ancestral oomycete secretome and reveal gene acquisitions by horizontal gene transfer.</title>
        <authorList>
            <person name="Misner I."/>
            <person name="Blouin N."/>
            <person name="Leonard G."/>
            <person name="Richards T.A."/>
            <person name="Lane C.E."/>
        </authorList>
    </citation>
    <scope>NUCLEOTIDE SEQUENCE [LARGE SCALE GENOMIC DNA]</scope>
    <source>
        <strain evidence="1 2">ATCC 48635</strain>
    </source>
</reference>
<accession>A0A1V9ZNR3</accession>
<organism evidence="1 2">
    <name type="scientific">Achlya hypogyna</name>
    <name type="common">Oomycete</name>
    <name type="synonym">Protoachlya hypogyna</name>
    <dbReference type="NCBI Taxonomy" id="1202772"/>
    <lineage>
        <taxon>Eukaryota</taxon>
        <taxon>Sar</taxon>
        <taxon>Stramenopiles</taxon>
        <taxon>Oomycota</taxon>
        <taxon>Saprolegniomycetes</taxon>
        <taxon>Saprolegniales</taxon>
        <taxon>Achlyaceae</taxon>
        <taxon>Achlya</taxon>
    </lineage>
</organism>
<evidence type="ECO:0000313" key="2">
    <source>
        <dbReference type="Proteomes" id="UP000243579"/>
    </source>
</evidence>
<dbReference type="OrthoDB" id="129077at2759"/>
<sequence>MTEEEMTSKKAALVRSFWAKHAEKDPSLILNCDETGIFYDMLPSKTLTEENSDAVVDYIENNSGRVTAVLTIRSDGSKLPMLFIVKATPGGTIEKHETKTYPPGISTSVHIKYGSVLLVDNFSAHTTYQSFAVVKNELKSDLYPLPPNTTSACQY</sequence>
<dbReference type="Proteomes" id="UP000243579">
    <property type="component" value="Unassembled WGS sequence"/>
</dbReference>
<name>A0A1V9ZNR3_ACHHY</name>
<protein>
    <recommendedName>
        <fullName evidence="3">DDE-1 domain-containing protein</fullName>
    </recommendedName>
</protein>
<comment type="caution">
    <text evidence="1">The sequence shown here is derived from an EMBL/GenBank/DDBJ whole genome shotgun (WGS) entry which is preliminary data.</text>
</comment>
<proteinExistence type="predicted"/>